<evidence type="ECO:0000256" key="7">
    <source>
        <dbReference type="ARBA" id="ARBA00022741"/>
    </source>
</evidence>
<evidence type="ECO:0000313" key="13">
    <source>
        <dbReference type="EMBL" id="PSJ31006.1"/>
    </source>
</evidence>
<evidence type="ECO:0000256" key="11">
    <source>
        <dbReference type="ARBA" id="ARBA00049244"/>
    </source>
</evidence>
<evidence type="ECO:0000259" key="12">
    <source>
        <dbReference type="SMART" id="SM00382"/>
    </source>
</evidence>
<accession>A0A2P7PZ65</accession>
<keyword evidence="14" id="KW-1185">Reference proteome</keyword>
<dbReference type="GO" id="GO:0046872">
    <property type="term" value="F:metal ion binding"/>
    <property type="evidence" value="ECO:0007669"/>
    <property type="project" value="UniProtKB-KW"/>
</dbReference>
<keyword evidence="5" id="KW-0235">DNA replication</keyword>
<dbReference type="Gene3D" id="1.10.8.60">
    <property type="match status" value="1"/>
</dbReference>
<dbReference type="SUPFAM" id="SSF52540">
    <property type="entry name" value="P-loop containing nucleoside triphosphate hydrolases"/>
    <property type="match status" value="1"/>
</dbReference>
<dbReference type="SMART" id="SM00382">
    <property type="entry name" value="AAA"/>
    <property type="match status" value="1"/>
</dbReference>
<dbReference type="Pfam" id="PF12169">
    <property type="entry name" value="DNA_pol3_gamma3"/>
    <property type="match status" value="1"/>
</dbReference>
<dbReference type="InterPro" id="IPR008921">
    <property type="entry name" value="DNA_pol3_clamp-load_cplx_C"/>
</dbReference>
<evidence type="ECO:0000313" key="14">
    <source>
        <dbReference type="Proteomes" id="UP000241434"/>
    </source>
</evidence>
<dbReference type="GO" id="GO:0003887">
    <property type="term" value="F:DNA-directed DNA polymerase activity"/>
    <property type="evidence" value="ECO:0007669"/>
    <property type="project" value="UniProtKB-KW"/>
</dbReference>
<sequence>MHKALYRKYRPLIFDDVIGQEHIVRTLKNQIKNDSLSHAYLFCGTRGTGKTTTAKILSRAVNCTGESPIPCNECQVCESILDGSNLDVIEIDAASNNSVDDIRELRDTVKYTPNNSKYKVYIIDEVHMLSQGAFNALLKTLEEPPSYVIFILATTEPNKIPATILSRCQRFDFKRVSIETLMQHMKLICESEDVDINEDALKIIARNGQGSVRDALSILDKCVAFTSGKLSAKDVLDLLGSADPSQLLDFARAILDSNISESMKLIDDYFMWGKDLKILVQDTSSFFRSLMMIKIFNKADDFMDLSKEYAEEITNLANSIEMEEIIRILSILSELMDRLKYSTNQRMTLEIYIMKLSSPSTDNTSQSLIKRLENIEKIVEDGKINITSNIVAPNASAYAQYTSEEQSLSNIASASLKADDPIVVDDKVDILDNEELQDIVDDWDRMLEQMRVDKKMPLRAFLVEKLDLKYKNEILYVIFNEGFTFAIDRLNEDENYAYIKATMRKVFGLNIEPRFILEKDLANMSFEGPKDEDKEEEHIDDAIKTLKESLGDNLEIQD</sequence>
<dbReference type="FunFam" id="3.40.50.300:FF:000014">
    <property type="entry name" value="DNA polymerase III subunit gamma/tau"/>
    <property type="match status" value="1"/>
</dbReference>
<dbReference type="InterPro" id="IPR048448">
    <property type="entry name" value="DnaX-like_C"/>
</dbReference>
<evidence type="ECO:0000256" key="9">
    <source>
        <dbReference type="ARBA" id="ARBA00022840"/>
    </source>
</evidence>
<dbReference type="EMBL" id="JYGE01000006">
    <property type="protein sequence ID" value="PSJ31006.1"/>
    <property type="molecule type" value="Genomic_DNA"/>
</dbReference>
<dbReference type="SUPFAM" id="SSF48019">
    <property type="entry name" value="post-AAA+ oligomerization domain-like"/>
    <property type="match status" value="1"/>
</dbReference>
<evidence type="ECO:0000256" key="6">
    <source>
        <dbReference type="ARBA" id="ARBA00022723"/>
    </source>
</evidence>
<keyword evidence="10" id="KW-0239">DNA-directed DNA polymerase</keyword>
<evidence type="ECO:0000256" key="5">
    <source>
        <dbReference type="ARBA" id="ARBA00022705"/>
    </source>
</evidence>
<dbReference type="InterPro" id="IPR045085">
    <property type="entry name" value="HLD_clamp_pol_III_gamma_tau"/>
</dbReference>
<dbReference type="Pfam" id="PF20964">
    <property type="entry name" value="DnaX_C"/>
    <property type="match status" value="1"/>
</dbReference>
<organism evidence="13 14">
    <name type="scientific">Peptostreptococcus russellii</name>
    <dbReference type="NCBI Taxonomy" id="215200"/>
    <lineage>
        <taxon>Bacteria</taxon>
        <taxon>Bacillati</taxon>
        <taxon>Bacillota</taxon>
        <taxon>Clostridia</taxon>
        <taxon>Peptostreptococcales</taxon>
        <taxon>Peptostreptococcaceae</taxon>
        <taxon>Peptostreptococcus</taxon>
    </lineage>
</organism>
<dbReference type="NCBIfam" id="TIGR02397">
    <property type="entry name" value="dnaX_nterm"/>
    <property type="match status" value="1"/>
</dbReference>
<keyword evidence="6" id="KW-0479">Metal-binding</keyword>
<dbReference type="PANTHER" id="PTHR11669">
    <property type="entry name" value="REPLICATION FACTOR C / DNA POLYMERASE III GAMMA-TAU SUBUNIT"/>
    <property type="match status" value="1"/>
</dbReference>
<feature type="domain" description="AAA+ ATPase" evidence="12">
    <location>
        <begin position="36"/>
        <end position="177"/>
    </location>
</feature>
<evidence type="ECO:0000256" key="2">
    <source>
        <dbReference type="ARBA" id="ARBA00012417"/>
    </source>
</evidence>
<dbReference type="Proteomes" id="UP000241434">
    <property type="component" value="Unassembled WGS sequence"/>
</dbReference>
<keyword evidence="3" id="KW-0808">Transferase</keyword>
<gene>
    <name evidence="13" type="ORF">UF10_06880</name>
</gene>
<dbReference type="GO" id="GO:0003677">
    <property type="term" value="F:DNA binding"/>
    <property type="evidence" value="ECO:0007669"/>
    <property type="project" value="InterPro"/>
</dbReference>
<dbReference type="GO" id="GO:0009360">
    <property type="term" value="C:DNA polymerase III complex"/>
    <property type="evidence" value="ECO:0007669"/>
    <property type="project" value="InterPro"/>
</dbReference>
<dbReference type="Pfam" id="PF13177">
    <property type="entry name" value="DNA_pol3_delta2"/>
    <property type="match status" value="1"/>
</dbReference>
<reference evidence="13" key="1">
    <citation type="thesis" date="2015" institute="Rutgers" country="The State University of New Jersey, 14 College Farm Rd., New Brunswick, NJ, USA">
        <title>Ammonia toxicity in bacteria and its implications for treatment of and resource recovery from highly nitrogenous organic wastes.</title>
        <authorList>
            <person name="Luther A.K."/>
        </authorList>
    </citation>
    <scope>NUCLEOTIDE SEQUENCE</scope>
    <source>
        <strain evidence="13">RT-10B</strain>
    </source>
</reference>
<evidence type="ECO:0000256" key="8">
    <source>
        <dbReference type="ARBA" id="ARBA00022833"/>
    </source>
</evidence>
<dbReference type="InterPro" id="IPR003593">
    <property type="entry name" value="AAA+_ATPase"/>
</dbReference>
<dbReference type="Gene3D" id="3.40.50.300">
    <property type="entry name" value="P-loop containing nucleotide triphosphate hydrolases"/>
    <property type="match status" value="1"/>
</dbReference>
<dbReference type="FunFam" id="1.10.8.60:FF:000013">
    <property type="entry name" value="DNA polymerase III subunit gamma/tau"/>
    <property type="match status" value="1"/>
</dbReference>
<name>A0A2P7PZ65_9FIRM</name>
<evidence type="ECO:0000256" key="10">
    <source>
        <dbReference type="ARBA" id="ARBA00022932"/>
    </source>
</evidence>
<dbReference type="GO" id="GO:0006261">
    <property type="term" value="P:DNA-templated DNA replication"/>
    <property type="evidence" value="ECO:0007669"/>
    <property type="project" value="TreeGrafter"/>
</dbReference>
<evidence type="ECO:0000256" key="1">
    <source>
        <dbReference type="ARBA" id="ARBA00006360"/>
    </source>
</evidence>
<dbReference type="InterPro" id="IPR022754">
    <property type="entry name" value="DNA_pol_III_gamma-3"/>
</dbReference>
<keyword evidence="8" id="KW-0862">Zinc</keyword>
<comment type="similarity">
    <text evidence="1">Belongs to the DnaX/STICHEL family.</text>
</comment>
<dbReference type="PANTHER" id="PTHR11669:SF0">
    <property type="entry name" value="PROTEIN STICHEL-LIKE 2"/>
    <property type="match status" value="1"/>
</dbReference>
<dbReference type="Pfam" id="PF22608">
    <property type="entry name" value="DNAX_ATPase_lid"/>
    <property type="match status" value="1"/>
</dbReference>
<protein>
    <recommendedName>
        <fullName evidence="2">DNA-directed DNA polymerase</fullName>
        <ecNumber evidence="2">2.7.7.7</ecNumber>
    </recommendedName>
</protein>
<keyword evidence="4" id="KW-0548">Nucleotidyltransferase</keyword>
<keyword evidence="9" id="KW-0067">ATP-binding</keyword>
<dbReference type="GO" id="GO:0005524">
    <property type="term" value="F:ATP binding"/>
    <property type="evidence" value="ECO:0007669"/>
    <property type="project" value="UniProtKB-KW"/>
</dbReference>
<dbReference type="CDD" id="cd18137">
    <property type="entry name" value="HLD_clamp_pol_III_gamma_tau"/>
    <property type="match status" value="1"/>
</dbReference>
<dbReference type="OrthoDB" id="9810148at2"/>
<dbReference type="InterPro" id="IPR012763">
    <property type="entry name" value="DNA_pol_III_sug/sutau_N"/>
</dbReference>
<dbReference type="AlphaFoldDB" id="A0A2P7PZ65"/>
<evidence type="ECO:0000256" key="4">
    <source>
        <dbReference type="ARBA" id="ARBA00022695"/>
    </source>
</evidence>
<proteinExistence type="inferred from homology"/>
<dbReference type="InterPro" id="IPR050238">
    <property type="entry name" value="DNA_Rep/Repair_Clamp_Loader"/>
</dbReference>
<dbReference type="InterPro" id="IPR027417">
    <property type="entry name" value="P-loop_NTPase"/>
</dbReference>
<dbReference type="EC" id="2.7.7.7" evidence="2"/>
<dbReference type="NCBIfam" id="NF004046">
    <property type="entry name" value="PRK05563.1"/>
    <property type="match status" value="1"/>
</dbReference>
<evidence type="ECO:0000256" key="3">
    <source>
        <dbReference type="ARBA" id="ARBA00022679"/>
    </source>
</evidence>
<keyword evidence="7" id="KW-0547">Nucleotide-binding</keyword>
<dbReference type="RefSeq" id="WP_106777061.1">
    <property type="nucleotide sequence ID" value="NZ_JYGE01000006.1"/>
</dbReference>
<comment type="caution">
    <text evidence="13">The sequence shown here is derived from an EMBL/GenBank/DDBJ whole genome shotgun (WGS) entry which is preliminary data.</text>
</comment>
<comment type="catalytic activity">
    <reaction evidence="11">
        <text>DNA(n) + a 2'-deoxyribonucleoside 5'-triphosphate = DNA(n+1) + diphosphate</text>
        <dbReference type="Rhea" id="RHEA:22508"/>
        <dbReference type="Rhea" id="RHEA-COMP:17339"/>
        <dbReference type="Rhea" id="RHEA-COMP:17340"/>
        <dbReference type="ChEBI" id="CHEBI:33019"/>
        <dbReference type="ChEBI" id="CHEBI:61560"/>
        <dbReference type="ChEBI" id="CHEBI:173112"/>
        <dbReference type="EC" id="2.7.7.7"/>
    </reaction>
</comment>
<dbReference type="Gene3D" id="1.20.272.10">
    <property type="match status" value="1"/>
</dbReference>